<dbReference type="PATRIC" id="fig|1550241.5.peg.1686"/>
<dbReference type="GO" id="GO:0004525">
    <property type="term" value="F:ribonuclease III activity"/>
    <property type="evidence" value="ECO:0007669"/>
    <property type="project" value="InterPro"/>
</dbReference>
<dbReference type="STRING" id="1550241.MA03_08145"/>
<dbReference type="Gene3D" id="1.10.1520.20">
    <property type="entry name" value="Ribonuclease III"/>
    <property type="match status" value="1"/>
</dbReference>
<sequence>MVNFVVSAALTLATGKIKGVKVPGKLLNKVYHLSGLSSMRLPYHVEPGESVESLLGFAWLKNCISCEVAAEIVYSAVKNGKSIEEALSILVNEILRRCA</sequence>
<dbReference type="InterPro" id="IPR038133">
    <property type="entry name" value="Ribo_III_sf_archaeal"/>
</dbReference>
<dbReference type="HOGENOM" id="CLU_163113_0_0_2"/>
<dbReference type="EMBL" id="CP009961">
    <property type="protein sequence ID" value="AKG39204.1"/>
    <property type="molecule type" value="Genomic_DNA"/>
</dbReference>
<evidence type="ECO:0000313" key="1">
    <source>
        <dbReference type="EMBL" id="AKG39204.1"/>
    </source>
</evidence>
<dbReference type="RefSeq" id="WP_052884767.1">
    <property type="nucleotide sequence ID" value="NZ_CP009961.1"/>
</dbReference>
<dbReference type="Pfam" id="PF11469">
    <property type="entry name" value="Ribonucleas_3_2"/>
    <property type="match status" value="1"/>
</dbReference>
<dbReference type="KEGG" id="thf:MA03_08145"/>
<reference evidence="1 2" key="1">
    <citation type="journal article" date="2015" name="Stand. Genomic Sci.">
        <title>Complete genome sequence of and proposal of Thermofilum uzonense sp. nov. a novel hyperthermophilic crenarchaeon and emended description of the genus Thermofilum.</title>
        <authorList>
            <person name="Toshchakov S.V."/>
            <person name="Korzhenkov A.A."/>
            <person name="Samarov N.I."/>
            <person name="Mazunin I.O."/>
            <person name="Mozhey O.I."/>
            <person name="Shmyr I.S."/>
            <person name="Derbikova K.S."/>
            <person name="Taranov E.A."/>
            <person name="Dominova I.N."/>
            <person name="Bonch-Osmolovskaya E.A."/>
            <person name="Patrushev M.V."/>
            <person name="Podosokorskaya O.A."/>
            <person name="Kublanov I.V."/>
        </authorList>
    </citation>
    <scope>NUCLEOTIDE SEQUENCE [LARGE SCALE GENOMIC DNA]</scope>
    <source>
        <strain evidence="1 2">1807-2</strain>
    </source>
</reference>
<dbReference type="GO" id="GO:0006396">
    <property type="term" value="P:RNA processing"/>
    <property type="evidence" value="ECO:0007669"/>
    <property type="project" value="InterPro"/>
</dbReference>
<organism evidence="1 2">
    <name type="scientific">Infirmifilum uzonense</name>
    <dbReference type="NCBI Taxonomy" id="1550241"/>
    <lineage>
        <taxon>Archaea</taxon>
        <taxon>Thermoproteota</taxon>
        <taxon>Thermoprotei</taxon>
        <taxon>Thermofilales</taxon>
        <taxon>Thermofilaceae</taxon>
        <taxon>Infirmifilum</taxon>
    </lineage>
</organism>
<protein>
    <submittedName>
        <fullName evidence="1">Uncharacterized protein</fullName>
    </submittedName>
</protein>
<dbReference type="InterPro" id="IPR036389">
    <property type="entry name" value="RNase_III_sf"/>
</dbReference>
<gene>
    <name evidence="1" type="ORF">MA03_08145</name>
</gene>
<keyword evidence="2" id="KW-1185">Reference proteome</keyword>
<dbReference type="SUPFAM" id="SSF69065">
    <property type="entry name" value="RNase III domain-like"/>
    <property type="match status" value="1"/>
</dbReference>
<dbReference type="Proteomes" id="UP000067434">
    <property type="component" value="Chromosome"/>
</dbReference>
<dbReference type="AlphaFoldDB" id="A0A0F7FIV4"/>
<dbReference type="InterPro" id="IPR021568">
    <property type="entry name" value="Ribonuclease_III_archaeal"/>
</dbReference>
<evidence type="ECO:0000313" key="2">
    <source>
        <dbReference type="Proteomes" id="UP000067434"/>
    </source>
</evidence>
<accession>A0A0F7FIV4</accession>
<proteinExistence type="predicted"/>
<name>A0A0F7FIV4_9CREN</name>
<dbReference type="GeneID" id="25402194"/>